<dbReference type="Proteomes" id="UP000620104">
    <property type="component" value="Unassembled WGS sequence"/>
</dbReference>
<evidence type="ECO:0000313" key="3">
    <source>
        <dbReference type="EMBL" id="GHJ86714.1"/>
    </source>
</evidence>
<feature type="region of interest" description="Disordered" evidence="1">
    <location>
        <begin position="357"/>
        <end position="414"/>
    </location>
</feature>
<gene>
    <name evidence="3" type="ORF">NliqN6_3116</name>
</gene>
<feature type="domain" description="Formin GTPase-binding" evidence="2">
    <location>
        <begin position="134"/>
        <end position="585"/>
    </location>
</feature>
<proteinExistence type="predicted"/>
<dbReference type="InterPro" id="IPR011989">
    <property type="entry name" value="ARM-like"/>
</dbReference>
<dbReference type="SUPFAM" id="SSF48371">
    <property type="entry name" value="ARM repeat"/>
    <property type="match status" value="1"/>
</dbReference>
<sequence>MTPSSRSPGDINTILRPSTSSQLLRSSGDGTALKQSRPTGPLHHDGLSKPTLAPFHRSSSPSHVTVNRGKENGDHGSQQQPMIRHSQPPANILRHQGSRDICRAGQAEGLAWPRTGGAGRSGPNEYPLRIRKDSQRDQDAEEVDRDFERLLDKFQLSTTVRSRLAPLNTTLKKSLLGSPIALQSLLGSDVPPDGSPSPRAARPNLDSTRAQSALPCKKIEPSSPQYRRAQSTVHGIQQIRLRRSGSSLRGVAAGHPESPSGTAPRKTEYIDNAKFVVLNGTPVRQADSQRRHNISPTKTGHRSSYLHTSDGISVPPLDHLDSEYDFMHDISDSTAITERFDMASTTNHAKITGISSSICSAGSRDSGVNGRPTDAEEQRKQKRSSVFGSKTKSSKTDGYKTNDSAVEETGKEKKRKSYTFGHSFTKSNTSKAGAQLLPVSKHKGVNPTARLQRDAGDLPFALAAFLKEAKTFEMDIDKVKRLRFLLAGESSNWIQSFLDAGGYIHLLARLQDLLDIEWRSEQHDDQLFFEILRCIKGLTTSNPGKAAIISHGEHPFKALMSLLYSEKKPGDVPPKHLIVDLVACLFDLYRLSDNASPAQLGVELESGSSVVSEVKIHSKQILVFPEPTFSANNPPAEGPQARGVPGGHNRISGFVLSLLQSSLPESQSAPKTADNSRVNSDSRIMAPASELPPPKLEMHDFLTVAHKPRIYHIYLKELSQACWDFFWIMHYSKNGIWDLKEVDVERIKPKAPTGAWGVEMEAIRYLTSHFRLLNTLGWTLLEEDMEDEVLRQDLRNGQACQFFQDMMFSGMDRILCTVRKASTDLYPEFHLELAKYLKLATEAEFELPYVIKGLIMPPPDQYRKVVHRNTHNRQRQTQSPRPRAIYIKDASHTSHDTQEAPNSTWLSTPTGIGEFDFQL</sequence>
<feature type="compositionally biased region" description="Basic and acidic residues" evidence="1">
    <location>
        <begin position="128"/>
        <end position="138"/>
    </location>
</feature>
<dbReference type="GO" id="GO:0030036">
    <property type="term" value="P:actin cytoskeleton organization"/>
    <property type="evidence" value="ECO:0007669"/>
    <property type="project" value="InterPro"/>
</dbReference>
<dbReference type="InterPro" id="IPR016024">
    <property type="entry name" value="ARM-type_fold"/>
</dbReference>
<dbReference type="OrthoDB" id="2155261at2759"/>
<accession>A0A8H3TTG1</accession>
<feature type="region of interest" description="Disordered" evidence="1">
    <location>
        <begin position="111"/>
        <end position="141"/>
    </location>
</feature>
<feature type="region of interest" description="Disordered" evidence="1">
    <location>
        <begin position="664"/>
        <end position="689"/>
    </location>
</feature>
<feature type="compositionally biased region" description="Low complexity" evidence="1">
    <location>
        <begin position="187"/>
        <end position="198"/>
    </location>
</feature>
<dbReference type="GO" id="GO:0031267">
    <property type="term" value="F:small GTPase binding"/>
    <property type="evidence" value="ECO:0007669"/>
    <property type="project" value="InterPro"/>
</dbReference>
<dbReference type="AlphaFoldDB" id="A0A8H3TTG1"/>
<dbReference type="Gene3D" id="1.25.10.10">
    <property type="entry name" value="Leucine-rich Repeat Variant"/>
    <property type="match status" value="1"/>
</dbReference>
<comment type="caution">
    <text evidence="3">The sequence shown here is derived from an EMBL/GenBank/DDBJ whole genome shotgun (WGS) entry which is preliminary data.</text>
</comment>
<evidence type="ECO:0000256" key="1">
    <source>
        <dbReference type="SAM" id="MobiDB-lite"/>
    </source>
</evidence>
<feature type="region of interest" description="Disordered" evidence="1">
    <location>
        <begin position="1"/>
        <end position="84"/>
    </location>
</feature>
<dbReference type="Pfam" id="PF06371">
    <property type="entry name" value="Drf_GBD"/>
    <property type="match status" value="1"/>
</dbReference>
<protein>
    <recommendedName>
        <fullName evidence="2">Formin GTPase-binding domain-containing protein</fullName>
    </recommendedName>
</protein>
<evidence type="ECO:0000313" key="4">
    <source>
        <dbReference type="Proteomes" id="UP000620104"/>
    </source>
</evidence>
<dbReference type="GO" id="GO:0003779">
    <property type="term" value="F:actin binding"/>
    <property type="evidence" value="ECO:0007669"/>
    <property type="project" value="InterPro"/>
</dbReference>
<organism evidence="3 4">
    <name type="scientific">Naganishia liquefaciens</name>
    <dbReference type="NCBI Taxonomy" id="104408"/>
    <lineage>
        <taxon>Eukaryota</taxon>
        <taxon>Fungi</taxon>
        <taxon>Dikarya</taxon>
        <taxon>Basidiomycota</taxon>
        <taxon>Agaricomycotina</taxon>
        <taxon>Tremellomycetes</taxon>
        <taxon>Filobasidiales</taxon>
        <taxon>Filobasidiaceae</taxon>
        <taxon>Naganishia</taxon>
    </lineage>
</organism>
<dbReference type="EMBL" id="BLZA01000019">
    <property type="protein sequence ID" value="GHJ86714.1"/>
    <property type="molecule type" value="Genomic_DNA"/>
</dbReference>
<dbReference type="InterPro" id="IPR010473">
    <property type="entry name" value="GTPase-bd"/>
</dbReference>
<name>A0A8H3TTG1_9TREE</name>
<feature type="region of interest" description="Disordered" evidence="1">
    <location>
        <begin position="286"/>
        <end position="308"/>
    </location>
</feature>
<evidence type="ECO:0000259" key="2">
    <source>
        <dbReference type="SMART" id="SM01140"/>
    </source>
</evidence>
<keyword evidence="4" id="KW-1185">Reference proteome</keyword>
<dbReference type="SMART" id="SM01140">
    <property type="entry name" value="Drf_GBD"/>
    <property type="match status" value="1"/>
</dbReference>
<feature type="compositionally biased region" description="Polar residues" evidence="1">
    <location>
        <begin position="222"/>
        <end position="235"/>
    </location>
</feature>
<feature type="compositionally biased region" description="Polar residues" evidence="1">
    <location>
        <begin position="15"/>
        <end position="38"/>
    </location>
</feature>
<feature type="region of interest" description="Disordered" evidence="1">
    <location>
        <begin position="187"/>
        <end position="268"/>
    </location>
</feature>
<reference evidence="3" key="1">
    <citation type="submission" date="2020-07" db="EMBL/GenBank/DDBJ databases">
        <title>Draft Genome Sequence of a Deep-Sea Yeast, Naganishia (Cryptococcus) liquefaciens strain N6.</title>
        <authorList>
            <person name="Han Y.W."/>
            <person name="Kajitani R."/>
            <person name="Morimoto H."/>
            <person name="Parhat M."/>
            <person name="Tsubouchi H."/>
            <person name="Bakenova O."/>
            <person name="Ogata M."/>
            <person name="Argunhan B."/>
            <person name="Aoki R."/>
            <person name="Kajiwara S."/>
            <person name="Itoh T."/>
            <person name="Iwasaki H."/>
        </authorList>
    </citation>
    <scope>NUCLEOTIDE SEQUENCE</scope>
    <source>
        <strain evidence="3">N6</strain>
    </source>
</reference>
<feature type="compositionally biased region" description="Polar residues" evidence="1">
    <location>
        <begin position="669"/>
        <end position="682"/>
    </location>
</feature>